<keyword evidence="3" id="KW-0812">Transmembrane</keyword>
<evidence type="ECO:0000256" key="1">
    <source>
        <dbReference type="ARBA" id="ARBA00023002"/>
    </source>
</evidence>
<evidence type="ECO:0000313" key="4">
    <source>
        <dbReference type="EMBL" id="JAB68774.1"/>
    </source>
</evidence>
<organism evidence="4">
    <name type="scientific">Ixodes ricinus</name>
    <name type="common">Common tick</name>
    <name type="synonym">Acarus ricinus</name>
    <dbReference type="NCBI Taxonomy" id="34613"/>
    <lineage>
        <taxon>Eukaryota</taxon>
        <taxon>Metazoa</taxon>
        <taxon>Ecdysozoa</taxon>
        <taxon>Arthropoda</taxon>
        <taxon>Chelicerata</taxon>
        <taxon>Arachnida</taxon>
        <taxon>Acari</taxon>
        <taxon>Parasitiformes</taxon>
        <taxon>Ixodida</taxon>
        <taxon>Ixodoidea</taxon>
        <taxon>Ixodidae</taxon>
        <taxon>Ixodinae</taxon>
        <taxon>Ixodes</taxon>
    </lineage>
</organism>
<evidence type="ECO:0000256" key="3">
    <source>
        <dbReference type="SAM" id="Phobius"/>
    </source>
</evidence>
<proteinExistence type="evidence at transcript level"/>
<keyword evidence="3" id="KW-1133">Transmembrane helix</keyword>
<dbReference type="GO" id="GO:0016491">
    <property type="term" value="F:oxidoreductase activity"/>
    <property type="evidence" value="ECO:0007669"/>
    <property type="project" value="UniProtKB-KW"/>
</dbReference>
<dbReference type="Gene3D" id="3.40.50.720">
    <property type="entry name" value="NAD(P)-binding Rossmann-like Domain"/>
    <property type="match status" value="1"/>
</dbReference>
<keyword evidence="3" id="KW-0472">Membrane</keyword>
<dbReference type="InterPro" id="IPR036291">
    <property type="entry name" value="NAD(P)-bd_dom_sf"/>
</dbReference>
<sequence length="345" mass="37813">MLRLVQLTVFHLKSFVWIHLVAAVYFLWEVALRAKGWFIPNAQLTYVPVKNATAVITGGSKGLGFETTQSLLALGFRVIVGSSSPKRAAMAKQRLLEKHPNGQVEFLLLDLRCMSSVKSFAEEVIARSATVDLLICNAGVMMVPYSQTEDGFESHLSVNYLGHCLLTALLLPRLASAGTARKTARIVNVTSCVHKAASISFDDLHSKRWYSPYHGYAQSKLAQVMFTESLARHLCTGGLPVSVNCVHPGIVDTDLYQMVSWSPLVSGLFFRTPTEGAETTLYAALSPAMEGVSGCYLEDCALANPSCEARDRASQDRLWEMTWACLRPWLAEATSSLFTGLSQPS</sequence>
<reference evidence="4" key="1">
    <citation type="journal article" date="2015" name="Sci. Rep.">
        <title>Tissue- and time-dependent transcription in Ixodes ricinus salivary glands and midguts when blood feeding on the vertebrate host.</title>
        <authorList>
            <person name="Kotsyfakis M."/>
            <person name="Schwarz A."/>
            <person name="Erhart J."/>
            <person name="Ribeiro J.M."/>
        </authorList>
    </citation>
    <scope>NUCLEOTIDE SEQUENCE</scope>
    <source>
        <tissue evidence="4">Salivary gland and midgut</tissue>
    </source>
</reference>
<dbReference type="EMBL" id="GANP01015694">
    <property type="protein sequence ID" value="JAB68774.1"/>
    <property type="molecule type" value="mRNA"/>
</dbReference>
<dbReference type="SUPFAM" id="SSF51735">
    <property type="entry name" value="NAD(P)-binding Rossmann-fold domains"/>
    <property type="match status" value="1"/>
</dbReference>
<dbReference type="PRINTS" id="PR00081">
    <property type="entry name" value="GDHRDH"/>
</dbReference>
<comment type="similarity">
    <text evidence="2">Belongs to the short-chain dehydrogenases/reductases (SDR) family.</text>
</comment>
<dbReference type="Pfam" id="PF00106">
    <property type="entry name" value="adh_short"/>
    <property type="match status" value="1"/>
</dbReference>
<dbReference type="PANTHER" id="PTHR43157:SF31">
    <property type="entry name" value="PHOSPHATIDYLINOSITOL-GLYCAN BIOSYNTHESIS CLASS F PROTEIN"/>
    <property type="match status" value="1"/>
</dbReference>
<accession>V5GX39</accession>
<name>V5GX39_IXORI</name>
<dbReference type="PRINTS" id="PR00080">
    <property type="entry name" value="SDRFAMILY"/>
</dbReference>
<evidence type="ECO:0000256" key="2">
    <source>
        <dbReference type="RuleBase" id="RU000363"/>
    </source>
</evidence>
<keyword evidence="1" id="KW-0560">Oxidoreductase</keyword>
<dbReference type="InterPro" id="IPR002347">
    <property type="entry name" value="SDR_fam"/>
</dbReference>
<dbReference type="PANTHER" id="PTHR43157">
    <property type="entry name" value="PHOSPHATIDYLINOSITOL-GLYCAN BIOSYNTHESIS CLASS F PROTEIN-RELATED"/>
    <property type="match status" value="1"/>
</dbReference>
<feature type="transmembrane region" description="Helical" evidence="3">
    <location>
        <begin position="7"/>
        <end position="28"/>
    </location>
</feature>
<dbReference type="CDD" id="cd05327">
    <property type="entry name" value="retinol-DH_like_SDR_c_like"/>
    <property type="match status" value="1"/>
</dbReference>
<protein>
    <submittedName>
        <fullName evidence="4">Putative dehydrogenase with different specificities related to short-chain alcohol dehydrogenase</fullName>
    </submittedName>
</protein>
<dbReference type="AlphaFoldDB" id="V5GX39"/>